<dbReference type="InterPro" id="IPR029058">
    <property type="entry name" value="AB_hydrolase_fold"/>
</dbReference>
<evidence type="ECO:0000313" key="2">
    <source>
        <dbReference type="EMBL" id="KAK0389132.1"/>
    </source>
</evidence>
<protein>
    <recommendedName>
        <fullName evidence="1">AB hydrolase-1 domain-containing protein</fullName>
    </recommendedName>
</protein>
<evidence type="ECO:0000259" key="1">
    <source>
        <dbReference type="Pfam" id="PF12697"/>
    </source>
</evidence>
<dbReference type="InterPro" id="IPR000073">
    <property type="entry name" value="AB_hydrolase_1"/>
</dbReference>
<proteinExistence type="predicted"/>
<accession>A0AA39L9K0</accession>
<dbReference type="EMBL" id="JAPDFR010000002">
    <property type="protein sequence ID" value="KAK0389132.1"/>
    <property type="molecule type" value="Genomic_DNA"/>
</dbReference>
<sequence length="260" mass="28521">MAKPWITIVPGGFIKPQAYDDVSKELSRLGYTVIVPSLTVSGDLSNETADSQAWKDLADKGCPDDVKVIQLHTLRACEDGHEVVLVGHSYGSVPGCLAVEGQSVAERHARGEKGGVKAFVNLAGFAYPARGKTIIGTDEDLPPLPYQVLEAGILHLQDAAKPLFYSDLSPEAQDKAWAANTLRTQSHRSLLDRPQFLASDLKLPKYYIRTLKDETVNPDFQAMFIQYGHFNDEFELPSGHCPMTSMPEKLAGVLDEIAKR</sequence>
<dbReference type="PANTHER" id="PTHR37017:SF11">
    <property type="entry name" value="ESTERASE_LIPASE_THIOESTERASE DOMAIN-CONTAINING PROTEIN"/>
    <property type="match status" value="1"/>
</dbReference>
<name>A0AA39L9K0_SARSR</name>
<keyword evidence="3" id="KW-1185">Reference proteome</keyword>
<organism evidence="2 3">
    <name type="scientific">Sarocladium strictum</name>
    <name type="common">Black bundle disease fungus</name>
    <name type="synonym">Acremonium strictum</name>
    <dbReference type="NCBI Taxonomy" id="5046"/>
    <lineage>
        <taxon>Eukaryota</taxon>
        <taxon>Fungi</taxon>
        <taxon>Dikarya</taxon>
        <taxon>Ascomycota</taxon>
        <taxon>Pezizomycotina</taxon>
        <taxon>Sordariomycetes</taxon>
        <taxon>Hypocreomycetidae</taxon>
        <taxon>Hypocreales</taxon>
        <taxon>Sarocladiaceae</taxon>
        <taxon>Sarocladium</taxon>
    </lineage>
</organism>
<dbReference type="SUPFAM" id="SSF53474">
    <property type="entry name" value="alpha/beta-Hydrolases"/>
    <property type="match status" value="1"/>
</dbReference>
<reference evidence="2" key="1">
    <citation type="submission" date="2022-10" db="EMBL/GenBank/DDBJ databases">
        <title>Determination and structural analysis of whole genome sequence of Sarocladium strictum F4-1.</title>
        <authorList>
            <person name="Hu L."/>
            <person name="Jiang Y."/>
        </authorList>
    </citation>
    <scope>NUCLEOTIDE SEQUENCE</scope>
    <source>
        <strain evidence="2">F4-1</strain>
    </source>
</reference>
<dbReference type="InterPro" id="IPR052897">
    <property type="entry name" value="Sec-Metab_Biosynth_Hydrolase"/>
</dbReference>
<dbReference type="Gene3D" id="3.40.50.1820">
    <property type="entry name" value="alpha/beta hydrolase"/>
    <property type="match status" value="1"/>
</dbReference>
<dbReference type="PANTHER" id="PTHR37017">
    <property type="entry name" value="AB HYDROLASE-1 DOMAIN-CONTAINING PROTEIN-RELATED"/>
    <property type="match status" value="1"/>
</dbReference>
<comment type="caution">
    <text evidence="2">The sequence shown here is derived from an EMBL/GenBank/DDBJ whole genome shotgun (WGS) entry which is preliminary data.</text>
</comment>
<evidence type="ECO:0000313" key="3">
    <source>
        <dbReference type="Proteomes" id="UP001175261"/>
    </source>
</evidence>
<feature type="domain" description="AB hydrolase-1" evidence="1">
    <location>
        <begin position="9"/>
        <end position="251"/>
    </location>
</feature>
<dbReference type="Proteomes" id="UP001175261">
    <property type="component" value="Unassembled WGS sequence"/>
</dbReference>
<dbReference type="Pfam" id="PF12697">
    <property type="entry name" value="Abhydrolase_6"/>
    <property type="match status" value="1"/>
</dbReference>
<gene>
    <name evidence="2" type="ORF">NLU13_2707</name>
</gene>
<dbReference type="AlphaFoldDB" id="A0AA39L9K0"/>